<evidence type="ECO:0000256" key="5">
    <source>
        <dbReference type="ARBA" id="ARBA00022691"/>
    </source>
</evidence>
<keyword evidence="5" id="KW-0949">S-adenosyl-L-methionine</keyword>
<dbReference type="Proteomes" id="UP000283269">
    <property type="component" value="Unassembled WGS sequence"/>
</dbReference>
<evidence type="ECO:0000256" key="4">
    <source>
        <dbReference type="ARBA" id="ARBA00022679"/>
    </source>
</evidence>
<keyword evidence="3" id="KW-0489">Methyltransferase</keyword>
<dbReference type="CDD" id="cd18089">
    <property type="entry name" value="SPOUT_Trm10-like"/>
    <property type="match status" value="1"/>
</dbReference>
<evidence type="ECO:0000256" key="9">
    <source>
        <dbReference type="SAM" id="MobiDB-lite"/>
    </source>
</evidence>
<dbReference type="PROSITE" id="PS51675">
    <property type="entry name" value="SAM_MT_TRM10"/>
    <property type="match status" value="1"/>
</dbReference>
<dbReference type="InterPro" id="IPR028564">
    <property type="entry name" value="MT_TRM10-typ"/>
</dbReference>
<dbReference type="EMBL" id="NHYD01003892">
    <property type="protein sequence ID" value="PPQ70721.1"/>
    <property type="molecule type" value="Genomic_DNA"/>
</dbReference>
<name>A0A409VWT7_PSICY</name>
<comment type="catalytic activity">
    <reaction evidence="8">
        <text>guanosine(9) in tRNA + S-adenosyl-L-methionine = N(1)-methylguanosine(9) in tRNA + S-adenosyl-L-homocysteine + H(+)</text>
        <dbReference type="Rhea" id="RHEA:43156"/>
        <dbReference type="Rhea" id="RHEA-COMP:10367"/>
        <dbReference type="Rhea" id="RHEA-COMP:10368"/>
        <dbReference type="ChEBI" id="CHEBI:15378"/>
        <dbReference type="ChEBI" id="CHEBI:57856"/>
        <dbReference type="ChEBI" id="CHEBI:59789"/>
        <dbReference type="ChEBI" id="CHEBI:73542"/>
        <dbReference type="ChEBI" id="CHEBI:74269"/>
        <dbReference type="EC" id="2.1.1.221"/>
    </reaction>
</comment>
<dbReference type="PANTHER" id="PTHR13563:SF13">
    <property type="entry name" value="TRNA METHYLTRANSFERASE 10 HOMOLOG A"/>
    <property type="match status" value="1"/>
</dbReference>
<protein>
    <recommendedName>
        <fullName evidence="2">tRNA (guanine(9)-N1)-methyltransferase</fullName>
        <ecNumber evidence="1">2.1.1.221</ecNumber>
    </recommendedName>
    <alternativeName>
        <fullName evidence="7">tRNA methyltransferase 10</fullName>
    </alternativeName>
    <alternativeName>
        <fullName evidence="6">tRNA(m1G9)-methyltransferase</fullName>
    </alternativeName>
</protein>
<reference evidence="11 12" key="1">
    <citation type="journal article" date="2018" name="Evol. Lett.">
        <title>Horizontal gene cluster transfer increased hallucinogenic mushroom diversity.</title>
        <authorList>
            <person name="Reynolds H.T."/>
            <person name="Vijayakumar V."/>
            <person name="Gluck-Thaler E."/>
            <person name="Korotkin H.B."/>
            <person name="Matheny P.B."/>
            <person name="Slot J.C."/>
        </authorList>
    </citation>
    <scope>NUCLEOTIDE SEQUENCE [LARGE SCALE GENOMIC DNA]</scope>
    <source>
        <strain evidence="11 12">2631</strain>
    </source>
</reference>
<feature type="compositionally biased region" description="Basic and acidic residues" evidence="9">
    <location>
        <begin position="195"/>
        <end position="214"/>
    </location>
</feature>
<feature type="domain" description="SAM-dependent MTase TRM10-type" evidence="10">
    <location>
        <begin position="90"/>
        <end position="340"/>
    </location>
</feature>
<dbReference type="FunCoup" id="A0A409VWT7">
    <property type="interactions" value="626"/>
</dbReference>
<evidence type="ECO:0000256" key="7">
    <source>
        <dbReference type="ARBA" id="ARBA00032166"/>
    </source>
</evidence>
<feature type="region of interest" description="Disordered" evidence="9">
    <location>
        <begin position="1"/>
        <end position="45"/>
    </location>
</feature>
<dbReference type="InParanoid" id="A0A409VWT7"/>
<dbReference type="PANTHER" id="PTHR13563">
    <property type="entry name" value="TRNA (GUANINE-9-) METHYLTRANSFERASE"/>
    <property type="match status" value="1"/>
</dbReference>
<gene>
    <name evidence="11" type="ORF">CVT25_013251</name>
</gene>
<sequence length="374" mass="41544">MAESSAIVTDKPVSLPPVPSSSVEAAAPERTLPESKPMSKNALKKVAKNERFAALKLERRAREKQAKKEKKRVLAEKRSAGELDENEEEEKKKRAKRPKLQFGGTVVVDLGFDDMMNEKEIKSLCSQLAYTHSANRQASFPFSLVFTSLNGRTYDRLQSLGDASYTRWANTEWWSEGYDCLWNPQENLPESSEATGDKSKDSTSSKTIPDEKDPGVAPEASIAESSKSKPAKTLIDSISKDKIVYLTADTEDELFELKPDEVYIIGGICDHNRYKNLCLNKANESGVRTARLPIGRYLASLPTRKVLTVNQVFEILVKWVETKDWEESLYSVIPKRKFVQGGKSSKVANIDAAAVEDGAGNDEILQEEGGDESS</sequence>
<feature type="compositionally biased region" description="Basic and acidic residues" evidence="9">
    <location>
        <begin position="58"/>
        <end position="81"/>
    </location>
</feature>
<evidence type="ECO:0000259" key="10">
    <source>
        <dbReference type="PROSITE" id="PS51675"/>
    </source>
</evidence>
<keyword evidence="4" id="KW-0808">Transferase</keyword>
<evidence type="ECO:0000256" key="3">
    <source>
        <dbReference type="ARBA" id="ARBA00022603"/>
    </source>
</evidence>
<proteinExistence type="predicted"/>
<feature type="region of interest" description="Disordered" evidence="9">
    <location>
        <begin position="58"/>
        <end position="97"/>
    </location>
</feature>
<evidence type="ECO:0000256" key="6">
    <source>
        <dbReference type="ARBA" id="ARBA00031792"/>
    </source>
</evidence>
<feature type="region of interest" description="Disordered" evidence="9">
    <location>
        <begin position="185"/>
        <end position="225"/>
    </location>
</feature>
<comment type="caution">
    <text evidence="11">The sequence shown here is derived from an EMBL/GenBank/DDBJ whole genome shotgun (WGS) entry which is preliminary data.</text>
</comment>
<feature type="compositionally biased region" description="Polar residues" evidence="9">
    <location>
        <begin position="185"/>
        <end position="194"/>
    </location>
</feature>
<evidence type="ECO:0000313" key="12">
    <source>
        <dbReference type="Proteomes" id="UP000283269"/>
    </source>
</evidence>
<organism evidence="11 12">
    <name type="scientific">Psilocybe cyanescens</name>
    <dbReference type="NCBI Taxonomy" id="93625"/>
    <lineage>
        <taxon>Eukaryota</taxon>
        <taxon>Fungi</taxon>
        <taxon>Dikarya</taxon>
        <taxon>Basidiomycota</taxon>
        <taxon>Agaricomycotina</taxon>
        <taxon>Agaricomycetes</taxon>
        <taxon>Agaricomycetidae</taxon>
        <taxon>Agaricales</taxon>
        <taxon>Agaricineae</taxon>
        <taxon>Strophariaceae</taxon>
        <taxon>Psilocybe</taxon>
    </lineage>
</organism>
<dbReference type="GO" id="GO:0002939">
    <property type="term" value="P:tRNA N1-guanine methylation"/>
    <property type="evidence" value="ECO:0007669"/>
    <property type="project" value="TreeGrafter"/>
</dbReference>
<evidence type="ECO:0000256" key="1">
    <source>
        <dbReference type="ARBA" id="ARBA00012797"/>
    </source>
</evidence>
<evidence type="ECO:0000313" key="11">
    <source>
        <dbReference type="EMBL" id="PPQ70721.1"/>
    </source>
</evidence>
<dbReference type="STRING" id="93625.A0A409VWT7"/>
<dbReference type="Gene3D" id="3.40.1280.30">
    <property type="match status" value="1"/>
</dbReference>
<keyword evidence="12" id="KW-1185">Reference proteome</keyword>
<dbReference type="GO" id="GO:0005634">
    <property type="term" value="C:nucleus"/>
    <property type="evidence" value="ECO:0007669"/>
    <property type="project" value="TreeGrafter"/>
</dbReference>
<evidence type="ECO:0000256" key="8">
    <source>
        <dbReference type="ARBA" id="ARBA00048434"/>
    </source>
</evidence>
<evidence type="ECO:0000256" key="2">
    <source>
        <dbReference type="ARBA" id="ARBA00020451"/>
    </source>
</evidence>
<dbReference type="EC" id="2.1.1.221" evidence="1"/>
<dbReference type="InterPro" id="IPR007356">
    <property type="entry name" value="tRNA_m1G_MeTrfase_euk"/>
</dbReference>
<accession>A0A409VWT7</accession>
<feature type="compositionally biased region" description="Low complexity" evidence="9">
    <location>
        <begin position="20"/>
        <end position="29"/>
    </location>
</feature>
<dbReference type="AlphaFoldDB" id="A0A409VWT7"/>
<dbReference type="GO" id="GO:0052905">
    <property type="term" value="F:tRNA (guanosine(9)-N1)-methyltransferase activity"/>
    <property type="evidence" value="ECO:0007669"/>
    <property type="project" value="UniProtKB-EC"/>
</dbReference>
<dbReference type="GO" id="GO:0000049">
    <property type="term" value="F:tRNA binding"/>
    <property type="evidence" value="ECO:0007669"/>
    <property type="project" value="TreeGrafter"/>
</dbReference>
<dbReference type="InterPro" id="IPR038459">
    <property type="entry name" value="MT_TRM10-typ_sf"/>
</dbReference>
<dbReference type="OrthoDB" id="278300at2759"/>